<keyword evidence="3" id="KW-0813">Transport</keyword>
<comment type="function">
    <text evidence="10">Involved in the transport of molybdenum into the cell. Part of the binding-protein-dependent transport system ModABCD.</text>
</comment>
<evidence type="ECO:0000313" key="17">
    <source>
        <dbReference type="Proteomes" id="UP000320593"/>
    </source>
</evidence>
<keyword evidence="5 14" id="KW-0500">Molybdenum</keyword>
<keyword evidence="8" id="KW-0472">Membrane</keyword>
<dbReference type="PANTHER" id="PTHR30632:SF17">
    <property type="entry name" value="MOLYBDATE-BINDING PROTEIN MODA"/>
    <property type="match status" value="1"/>
</dbReference>
<dbReference type="Pfam" id="PF13531">
    <property type="entry name" value="SBP_bac_11"/>
    <property type="match status" value="1"/>
</dbReference>
<evidence type="ECO:0000256" key="8">
    <source>
        <dbReference type="ARBA" id="ARBA00023136"/>
    </source>
</evidence>
<dbReference type="GO" id="GO:0046872">
    <property type="term" value="F:metal ion binding"/>
    <property type="evidence" value="ECO:0007669"/>
    <property type="project" value="UniProtKB-KW"/>
</dbReference>
<keyword evidence="9" id="KW-0826">Tungsten</keyword>
<name>A0A562SNM5_9HYPH</name>
<evidence type="ECO:0000313" key="16">
    <source>
        <dbReference type="EMBL" id="TWI82905.1"/>
    </source>
</evidence>
<dbReference type="GO" id="GO:0030288">
    <property type="term" value="C:outer membrane-bounded periplasmic space"/>
    <property type="evidence" value="ECO:0007669"/>
    <property type="project" value="TreeGrafter"/>
</dbReference>
<reference evidence="16 17" key="1">
    <citation type="submission" date="2019-07" db="EMBL/GenBank/DDBJ databases">
        <title>Genomic Encyclopedia of Archaeal and Bacterial Type Strains, Phase II (KMG-II): from individual species to whole genera.</title>
        <authorList>
            <person name="Goeker M."/>
        </authorList>
    </citation>
    <scope>NUCLEOTIDE SEQUENCE [LARGE SCALE GENOMIC DNA]</scope>
    <source>
        <strain evidence="16 17">ATCC BAA-252</strain>
    </source>
</reference>
<keyword evidence="7 15" id="KW-0732">Signal</keyword>
<keyword evidence="6 14" id="KW-0479">Metal-binding</keyword>
<evidence type="ECO:0000256" key="14">
    <source>
        <dbReference type="PIRSR" id="PIRSR004846-1"/>
    </source>
</evidence>
<evidence type="ECO:0000256" key="1">
    <source>
        <dbReference type="ARBA" id="ARBA00004236"/>
    </source>
</evidence>
<comment type="subcellular location">
    <subcellularLocation>
        <location evidence="1">Cell membrane</location>
    </subcellularLocation>
</comment>
<comment type="similarity">
    <text evidence="2">Belongs to the bacterial solute-binding protein ModA family.</text>
</comment>
<feature type="signal peptide" evidence="15">
    <location>
        <begin position="1"/>
        <end position="24"/>
    </location>
</feature>
<evidence type="ECO:0000256" key="9">
    <source>
        <dbReference type="ARBA" id="ARBA00023245"/>
    </source>
</evidence>
<dbReference type="NCBIfam" id="TIGR01256">
    <property type="entry name" value="modA"/>
    <property type="match status" value="1"/>
</dbReference>
<dbReference type="GO" id="GO:0005886">
    <property type="term" value="C:plasma membrane"/>
    <property type="evidence" value="ECO:0007669"/>
    <property type="project" value="UniProtKB-SubCell"/>
</dbReference>
<dbReference type="PIRSF" id="PIRSF004846">
    <property type="entry name" value="ModA"/>
    <property type="match status" value="1"/>
</dbReference>
<sequence length="256" mass="26843">MKILRLLRFLVSLGVVFMISPAAAQDRLTVFAAASLTNALEAIGTAFEEETGMQVLFSFAGTSALARQIEAGAPADVFVSADEIWMDYLRERQAVVPESIKAIAGNGLVFVGPAGSEPLDLDVGGISDALGRGRLAIADTETVPAGRYGKAALTSLGLWAYVQKRLAPMENVRVALAAATRGDTPLALVYASDASVEPGVDVVAKLPAESHQAIRYPAALTQHAAEGADAFLAYLSSAAAQRIFEESGFAMLQDSQ</sequence>
<evidence type="ECO:0000256" key="3">
    <source>
        <dbReference type="ARBA" id="ARBA00022448"/>
    </source>
</evidence>
<keyword evidence="17" id="KW-1185">Reference proteome</keyword>
<protein>
    <recommendedName>
        <fullName evidence="12">Molybdate-binding protein ModA</fullName>
    </recommendedName>
    <alternativeName>
        <fullName evidence="13">Molybdate/tungstate-binding protein ModA</fullName>
    </alternativeName>
</protein>
<dbReference type="GO" id="GO:0015689">
    <property type="term" value="P:molybdate ion transport"/>
    <property type="evidence" value="ECO:0007669"/>
    <property type="project" value="InterPro"/>
</dbReference>
<comment type="caution">
    <text evidence="16">The sequence shown here is derived from an EMBL/GenBank/DDBJ whole genome shotgun (WGS) entry which is preliminary data.</text>
</comment>
<dbReference type="GO" id="GO:0030973">
    <property type="term" value="F:molybdate ion binding"/>
    <property type="evidence" value="ECO:0007669"/>
    <property type="project" value="TreeGrafter"/>
</dbReference>
<feature type="binding site" evidence="14">
    <location>
        <position position="35"/>
    </location>
    <ligand>
        <name>molybdate</name>
        <dbReference type="ChEBI" id="CHEBI:36264"/>
    </ligand>
</feature>
<evidence type="ECO:0000256" key="4">
    <source>
        <dbReference type="ARBA" id="ARBA00022475"/>
    </source>
</evidence>
<evidence type="ECO:0000256" key="6">
    <source>
        <dbReference type="ARBA" id="ARBA00022723"/>
    </source>
</evidence>
<evidence type="ECO:0000256" key="7">
    <source>
        <dbReference type="ARBA" id="ARBA00022729"/>
    </source>
</evidence>
<evidence type="ECO:0000256" key="2">
    <source>
        <dbReference type="ARBA" id="ARBA00009175"/>
    </source>
</evidence>
<evidence type="ECO:0000256" key="12">
    <source>
        <dbReference type="ARBA" id="ARBA00073171"/>
    </source>
</evidence>
<dbReference type="Gene3D" id="3.40.190.10">
    <property type="entry name" value="Periplasmic binding protein-like II"/>
    <property type="match status" value="2"/>
</dbReference>
<evidence type="ECO:0000256" key="11">
    <source>
        <dbReference type="ARBA" id="ARBA00062515"/>
    </source>
</evidence>
<dbReference type="PANTHER" id="PTHR30632">
    <property type="entry name" value="MOLYBDATE-BINDING PERIPLASMIC PROTEIN"/>
    <property type="match status" value="1"/>
</dbReference>
<comment type="subunit">
    <text evidence="11">The complex is composed of two ATP-binding proteins (ModC), two transmembrane proteins (ModB) and a solute-binding protein (ModA).</text>
</comment>
<dbReference type="Proteomes" id="UP000320593">
    <property type="component" value="Unassembled WGS sequence"/>
</dbReference>
<feature type="binding site" evidence="14">
    <location>
        <position position="172"/>
    </location>
    <ligand>
        <name>molybdate</name>
        <dbReference type="ChEBI" id="CHEBI:36264"/>
    </ligand>
</feature>
<dbReference type="FunFam" id="3.40.190.10:FF:000035">
    <property type="entry name" value="Molybdate ABC transporter substrate-binding protein"/>
    <property type="match status" value="1"/>
</dbReference>
<feature type="binding site" evidence="14">
    <location>
        <position position="62"/>
    </location>
    <ligand>
        <name>molybdate</name>
        <dbReference type="ChEBI" id="CHEBI:36264"/>
    </ligand>
</feature>
<dbReference type="SUPFAM" id="SSF53850">
    <property type="entry name" value="Periplasmic binding protein-like II"/>
    <property type="match status" value="1"/>
</dbReference>
<feature type="chain" id="PRO_5021896430" description="Molybdate-binding protein ModA" evidence="15">
    <location>
        <begin position="25"/>
        <end position="256"/>
    </location>
</feature>
<dbReference type="FunFam" id="3.40.190.10:FF:000030">
    <property type="entry name" value="Molybdate ABC transporter substrate-binding protein"/>
    <property type="match status" value="1"/>
</dbReference>
<evidence type="ECO:0000256" key="13">
    <source>
        <dbReference type="ARBA" id="ARBA00078141"/>
    </source>
</evidence>
<keyword evidence="4" id="KW-1003">Cell membrane</keyword>
<dbReference type="EMBL" id="VLLF01000008">
    <property type="protein sequence ID" value="TWI82905.1"/>
    <property type="molecule type" value="Genomic_DNA"/>
</dbReference>
<evidence type="ECO:0000256" key="10">
    <source>
        <dbReference type="ARBA" id="ARBA00056002"/>
    </source>
</evidence>
<accession>A0A562SNM5</accession>
<dbReference type="AlphaFoldDB" id="A0A562SNM5"/>
<dbReference type="GO" id="GO:1901359">
    <property type="term" value="F:tungstate binding"/>
    <property type="evidence" value="ECO:0007669"/>
    <property type="project" value="UniProtKB-ARBA"/>
</dbReference>
<organism evidence="16 17">
    <name type="scientific">Roseibium hamelinense</name>
    <dbReference type="NCBI Taxonomy" id="150831"/>
    <lineage>
        <taxon>Bacteria</taxon>
        <taxon>Pseudomonadati</taxon>
        <taxon>Pseudomonadota</taxon>
        <taxon>Alphaproteobacteria</taxon>
        <taxon>Hyphomicrobiales</taxon>
        <taxon>Stappiaceae</taxon>
        <taxon>Roseibium</taxon>
    </lineage>
</organism>
<evidence type="ECO:0000256" key="5">
    <source>
        <dbReference type="ARBA" id="ARBA00022505"/>
    </source>
</evidence>
<feature type="binding site" evidence="14">
    <location>
        <position position="190"/>
    </location>
    <ligand>
        <name>molybdate</name>
        <dbReference type="ChEBI" id="CHEBI:36264"/>
    </ligand>
</feature>
<dbReference type="InterPro" id="IPR050682">
    <property type="entry name" value="ModA/WtpA"/>
</dbReference>
<dbReference type="InterPro" id="IPR005950">
    <property type="entry name" value="ModA"/>
</dbReference>
<gene>
    <name evidence="16" type="ORF">JM93_03420</name>
</gene>
<evidence type="ECO:0000256" key="15">
    <source>
        <dbReference type="SAM" id="SignalP"/>
    </source>
</evidence>
<proteinExistence type="inferred from homology"/>
<feature type="binding site" evidence="14">
    <location>
        <position position="145"/>
    </location>
    <ligand>
        <name>molybdate</name>
        <dbReference type="ChEBI" id="CHEBI:36264"/>
    </ligand>
</feature>